<proteinExistence type="predicted"/>
<name>A0A8S3A5T4_9BILA</name>
<gene>
    <name evidence="1" type="ORF">SRO942_LOCUS51250</name>
</gene>
<accession>A0A8S3A5T4</accession>
<dbReference type="InterPro" id="IPR036513">
    <property type="entry name" value="STAS_dom_sf"/>
</dbReference>
<comment type="caution">
    <text evidence="1">The sequence shown here is derived from an EMBL/GenBank/DDBJ whole genome shotgun (WGS) entry which is preliminary data.</text>
</comment>
<sequence>IQKDLKEFNVTVLLCQVRPIVYRQLKRMDYMKTAGSDTIHVSINDAVLHALKTVSKNLKYC</sequence>
<evidence type="ECO:0000313" key="2">
    <source>
        <dbReference type="Proteomes" id="UP000681722"/>
    </source>
</evidence>
<feature type="non-terminal residue" evidence="1">
    <location>
        <position position="1"/>
    </location>
</feature>
<dbReference type="Gene3D" id="3.30.750.24">
    <property type="entry name" value="STAS domain"/>
    <property type="match status" value="1"/>
</dbReference>
<evidence type="ECO:0000313" key="1">
    <source>
        <dbReference type="EMBL" id="CAF4691136.1"/>
    </source>
</evidence>
<dbReference type="AlphaFoldDB" id="A0A8S3A5T4"/>
<dbReference type="OrthoDB" id="288203at2759"/>
<organism evidence="1 2">
    <name type="scientific">Didymodactylos carnosus</name>
    <dbReference type="NCBI Taxonomy" id="1234261"/>
    <lineage>
        <taxon>Eukaryota</taxon>
        <taxon>Metazoa</taxon>
        <taxon>Spiralia</taxon>
        <taxon>Gnathifera</taxon>
        <taxon>Rotifera</taxon>
        <taxon>Eurotatoria</taxon>
        <taxon>Bdelloidea</taxon>
        <taxon>Philodinida</taxon>
        <taxon>Philodinidae</taxon>
        <taxon>Didymodactylos</taxon>
    </lineage>
</organism>
<dbReference type="Proteomes" id="UP000681722">
    <property type="component" value="Unassembled WGS sequence"/>
</dbReference>
<dbReference type="EMBL" id="CAJOBC010158190">
    <property type="protein sequence ID" value="CAF4691136.1"/>
    <property type="molecule type" value="Genomic_DNA"/>
</dbReference>
<protein>
    <submittedName>
        <fullName evidence="1">Uncharacterized protein</fullName>
    </submittedName>
</protein>
<reference evidence="1" key="1">
    <citation type="submission" date="2021-02" db="EMBL/GenBank/DDBJ databases">
        <authorList>
            <person name="Nowell W R."/>
        </authorList>
    </citation>
    <scope>NUCLEOTIDE SEQUENCE</scope>
</reference>